<dbReference type="InterPro" id="IPR032609">
    <property type="entry name" value="DUF4893"/>
</dbReference>
<evidence type="ECO:0000313" key="2">
    <source>
        <dbReference type="Proteomes" id="UP000563524"/>
    </source>
</evidence>
<proteinExistence type="predicted"/>
<protein>
    <recommendedName>
        <fullName evidence="3">DUF4893 domain-containing protein</fullName>
    </recommendedName>
</protein>
<dbReference type="Pfam" id="PF16233">
    <property type="entry name" value="DUF4893"/>
    <property type="match status" value="1"/>
</dbReference>
<evidence type="ECO:0000313" key="1">
    <source>
        <dbReference type="EMBL" id="MBB4657876.1"/>
    </source>
</evidence>
<sequence length="234" mass="24499">MMRRLLPLGLLAACASQSLPLAPGDDGGSRGGFGFGLPAFGSGTAARPVAATQAPELPLEPADEVRLARLKETVAAALFDAFAAGGADRTMIASSASVLTAAPLPLTDGPIAGRYRCRTLKHGGPVPFITYGWFDCAVKEGKDGLTLSKPDGSQRMAGRLFRAPGLGADGLSALAYAGTEYHQGEKPVPYPEGRNEVGLFERIGENRFRLLLPEPGVEGRLDVIELERIGERGA</sequence>
<accession>A0A840HYE7</accession>
<dbReference type="EMBL" id="JACHOB010000001">
    <property type="protein sequence ID" value="MBB4657876.1"/>
    <property type="molecule type" value="Genomic_DNA"/>
</dbReference>
<name>A0A840HYE7_9PROT</name>
<organism evidence="1 2">
    <name type="scientific">Parvularcula dongshanensis</name>
    <dbReference type="NCBI Taxonomy" id="1173995"/>
    <lineage>
        <taxon>Bacteria</taxon>
        <taxon>Pseudomonadati</taxon>
        <taxon>Pseudomonadota</taxon>
        <taxon>Alphaproteobacteria</taxon>
        <taxon>Parvularculales</taxon>
        <taxon>Parvularculaceae</taxon>
        <taxon>Parvularcula</taxon>
    </lineage>
</organism>
<dbReference type="RefSeq" id="WP_183815308.1">
    <property type="nucleotide sequence ID" value="NZ_JACHOB010000001.1"/>
</dbReference>
<reference evidence="1 2" key="1">
    <citation type="submission" date="2020-08" db="EMBL/GenBank/DDBJ databases">
        <title>Genomic Encyclopedia of Type Strains, Phase IV (KMG-IV): sequencing the most valuable type-strain genomes for metagenomic binning, comparative biology and taxonomic classification.</title>
        <authorList>
            <person name="Goeker M."/>
        </authorList>
    </citation>
    <scope>NUCLEOTIDE SEQUENCE [LARGE SCALE GENOMIC DNA]</scope>
    <source>
        <strain evidence="1 2">DSM 102850</strain>
    </source>
</reference>
<dbReference type="Proteomes" id="UP000563524">
    <property type="component" value="Unassembled WGS sequence"/>
</dbReference>
<evidence type="ECO:0008006" key="3">
    <source>
        <dbReference type="Google" id="ProtNLM"/>
    </source>
</evidence>
<comment type="caution">
    <text evidence="1">The sequence shown here is derived from an EMBL/GenBank/DDBJ whole genome shotgun (WGS) entry which is preliminary data.</text>
</comment>
<keyword evidence="2" id="KW-1185">Reference proteome</keyword>
<gene>
    <name evidence="1" type="ORF">GGQ59_000376</name>
</gene>
<dbReference type="AlphaFoldDB" id="A0A840HYE7"/>